<keyword evidence="2" id="KW-1185">Reference proteome</keyword>
<dbReference type="SUPFAM" id="SSF56112">
    <property type="entry name" value="Protein kinase-like (PK-like)"/>
    <property type="match status" value="1"/>
</dbReference>
<reference evidence="1 2" key="1">
    <citation type="submission" date="2022-10" db="EMBL/GenBank/DDBJ databases">
        <title>Host association and intracellularity evolved multiple times independently in the Rickettsiales.</title>
        <authorList>
            <person name="Castelli M."/>
            <person name="Nardi T."/>
            <person name="Gammuto L."/>
            <person name="Bellinzona G."/>
            <person name="Sabaneyeva E."/>
            <person name="Potekhin A."/>
            <person name="Serra V."/>
            <person name="Petroni G."/>
            <person name="Sassera D."/>
        </authorList>
    </citation>
    <scope>NUCLEOTIDE SEQUENCE [LARGE SCALE GENOMIC DNA]</scope>
    <source>
        <strain evidence="1 2">Kr 154-4</strain>
    </source>
</reference>
<dbReference type="Proteomes" id="UP001326613">
    <property type="component" value="Chromosome"/>
</dbReference>
<organism evidence="1 2">
    <name type="scientific">Candidatus Trichorickettsia mobilis</name>
    <dbReference type="NCBI Taxonomy" id="1346319"/>
    <lineage>
        <taxon>Bacteria</taxon>
        <taxon>Pseudomonadati</taxon>
        <taxon>Pseudomonadota</taxon>
        <taxon>Alphaproteobacteria</taxon>
        <taxon>Rickettsiales</taxon>
        <taxon>Rickettsiaceae</taxon>
        <taxon>Rickettsieae</taxon>
        <taxon>Candidatus Trichorickettsia</taxon>
    </lineage>
</organism>
<evidence type="ECO:0000313" key="1">
    <source>
        <dbReference type="EMBL" id="WPY00715.1"/>
    </source>
</evidence>
<evidence type="ECO:0000313" key="2">
    <source>
        <dbReference type="Proteomes" id="UP001326613"/>
    </source>
</evidence>
<protein>
    <submittedName>
        <fullName evidence="1">Phosphotrasferase family protein</fullName>
    </submittedName>
</protein>
<accession>A0ABZ0UU44</accession>
<sequence>MNQKHLKHVSQYFNLGTPIQTPTRIHGGLLHIMWCLDTDKGSYAIKQLSKDIDLQDDQVIKNYELSEQIASSFIMKNVPGVCALLQSDKHLLMIDGSGYLVYPWVNAKALDKDEINEGQALIIASLLAKMHLINLHLESIGEPEFDIHDNKHITNLIKQSTQMQLPFADILNSKLSILLEINKSYLGSIAVLKKHTVIGHGDLDQKNVVDGQKAASIN</sequence>
<dbReference type="RefSeq" id="WP_323738764.1">
    <property type="nucleotide sequence ID" value="NZ_CP112932.1"/>
</dbReference>
<dbReference type="InterPro" id="IPR011009">
    <property type="entry name" value="Kinase-like_dom_sf"/>
</dbReference>
<name>A0ABZ0UU44_9RICK</name>
<dbReference type="EMBL" id="CP112932">
    <property type="protein sequence ID" value="WPY00715.1"/>
    <property type="molecule type" value="Genomic_DNA"/>
</dbReference>
<proteinExistence type="predicted"/>
<gene>
    <name evidence="1" type="ORF">Trichorick_00600</name>
</gene>